<dbReference type="AlphaFoldDB" id="A0A5D0UEK4"/>
<dbReference type="OrthoDB" id="3824971at2"/>
<feature type="region of interest" description="Disordered" evidence="1">
    <location>
        <begin position="134"/>
        <end position="171"/>
    </location>
</feature>
<accession>A0A5D0UEK4</accession>
<dbReference type="Proteomes" id="UP000322634">
    <property type="component" value="Unassembled WGS sequence"/>
</dbReference>
<name>A0A5D0UEK4_9ACTN</name>
<proteinExistence type="predicted"/>
<feature type="compositionally biased region" description="Basic and acidic residues" evidence="1">
    <location>
        <begin position="134"/>
        <end position="144"/>
    </location>
</feature>
<evidence type="ECO:0000313" key="2">
    <source>
        <dbReference type="EMBL" id="TYC16045.1"/>
    </source>
</evidence>
<dbReference type="EMBL" id="VSFF01000004">
    <property type="protein sequence ID" value="TYC16045.1"/>
    <property type="molecule type" value="Genomic_DNA"/>
</dbReference>
<protein>
    <submittedName>
        <fullName evidence="2">TIGR04222 domain-containing membrane protein</fullName>
    </submittedName>
</protein>
<comment type="caution">
    <text evidence="2">The sequence shown here is derived from an EMBL/GenBank/DDBJ whole genome shotgun (WGS) entry which is preliminary data.</text>
</comment>
<evidence type="ECO:0000256" key="1">
    <source>
        <dbReference type="SAM" id="MobiDB-lite"/>
    </source>
</evidence>
<organism evidence="2 3">
    <name type="scientific">Actinomadura syzygii</name>
    <dbReference type="NCBI Taxonomy" id="1427538"/>
    <lineage>
        <taxon>Bacteria</taxon>
        <taxon>Bacillati</taxon>
        <taxon>Actinomycetota</taxon>
        <taxon>Actinomycetes</taxon>
        <taxon>Streptosporangiales</taxon>
        <taxon>Thermomonosporaceae</taxon>
        <taxon>Actinomadura</taxon>
    </lineage>
</organism>
<keyword evidence="3" id="KW-1185">Reference proteome</keyword>
<dbReference type="RefSeq" id="WP_148349840.1">
    <property type="nucleotide sequence ID" value="NZ_JBHSBF010000009.1"/>
</dbReference>
<sequence>MDGLTVFEIACLCGGAERVAMTALVALHQDDRIKIGFARHRVVAVAETADDPIERDALAAIPSTGLLLRPALAAIKNTEQVRQVTEALRAKGLDGRIRAHRMRRELAADPGTGLHRIAVLGVPGIEDDRLRRVFEEPDPKPEKFKRSRHRGPDQPSNLSDTTYAGGGDGGF</sequence>
<evidence type="ECO:0000313" key="3">
    <source>
        <dbReference type="Proteomes" id="UP000322634"/>
    </source>
</evidence>
<dbReference type="NCBIfam" id="TIGR04222">
    <property type="entry name" value="near_uncomplex"/>
    <property type="match status" value="1"/>
</dbReference>
<dbReference type="InterPro" id="IPR026467">
    <property type="entry name" value="Ser/Gly_Cys_C_dom"/>
</dbReference>
<gene>
    <name evidence="2" type="ORF">FXF65_12035</name>
</gene>
<reference evidence="2 3" key="1">
    <citation type="submission" date="2019-08" db="EMBL/GenBank/DDBJ databases">
        <title>Actinomadura sp. nov. CYP1-5 isolated from mountain soil.</title>
        <authorList>
            <person name="Songsumanus A."/>
            <person name="Kuncharoen N."/>
            <person name="Kudo T."/>
            <person name="Yuki M."/>
            <person name="Igarashi Y."/>
            <person name="Tanasupawat S."/>
        </authorList>
    </citation>
    <scope>NUCLEOTIDE SEQUENCE [LARGE SCALE GENOMIC DNA]</scope>
    <source>
        <strain evidence="2 3">GKU157</strain>
    </source>
</reference>